<evidence type="ECO:0000256" key="1">
    <source>
        <dbReference type="PROSITE-ProRule" id="PRU00182"/>
    </source>
</evidence>
<reference evidence="2" key="1">
    <citation type="journal article" date="2021" name="PeerJ">
        <title>Extensive microbial diversity within the chicken gut microbiome revealed by metagenomics and culture.</title>
        <authorList>
            <person name="Gilroy R."/>
            <person name="Ravi A."/>
            <person name="Getino M."/>
            <person name="Pursley I."/>
            <person name="Horton D.L."/>
            <person name="Alikhan N.F."/>
            <person name="Baker D."/>
            <person name="Gharbi K."/>
            <person name="Hall N."/>
            <person name="Watson M."/>
            <person name="Adriaenssens E.M."/>
            <person name="Foster-Nyarko E."/>
            <person name="Jarju S."/>
            <person name="Secka A."/>
            <person name="Antonio M."/>
            <person name="Oren A."/>
            <person name="Chaudhuri R.R."/>
            <person name="La Ragione R."/>
            <person name="Hildebrand F."/>
            <person name="Pallen M.J."/>
        </authorList>
    </citation>
    <scope>NUCLEOTIDE SEQUENCE</scope>
    <source>
        <strain evidence="2">CHK196-3914</strain>
    </source>
</reference>
<dbReference type="Gene3D" id="3.10.290.10">
    <property type="entry name" value="RNA-binding S4 domain"/>
    <property type="match status" value="1"/>
</dbReference>
<dbReference type="SUPFAM" id="SSF55174">
    <property type="entry name" value="Alpha-L RNA-binding motif"/>
    <property type="match status" value="1"/>
</dbReference>
<dbReference type="InterPro" id="IPR036986">
    <property type="entry name" value="S4_RNA-bd_sf"/>
</dbReference>
<protein>
    <submittedName>
        <fullName evidence="2">RNA-binding S4 domain-containing protein</fullName>
    </submittedName>
</protein>
<comment type="caution">
    <text evidence="2">The sequence shown here is derived from an EMBL/GenBank/DDBJ whole genome shotgun (WGS) entry which is preliminary data.</text>
</comment>
<evidence type="ECO:0000313" key="3">
    <source>
        <dbReference type="Proteomes" id="UP000824116"/>
    </source>
</evidence>
<dbReference type="Proteomes" id="UP000824116">
    <property type="component" value="Unassembled WGS sequence"/>
</dbReference>
<reference evidence="2" key="2">
    <citation type="submission" date="2021-04" db="EMBL/GenBank/DDBJ databases">
        <authorList>
            <person name="Gilroy R."/>
        </authorList>
    </citation>
    <scope>NUCLEOTIDE SEQUENCE</scope>
    <source>
        <strain evidence="2">CHK196-3914</strain>
    </source>
</reference>
<accession>A0A9D2GAR9</accession>
<sequence length="70" mass="7693">MEKFRLRSGDEFIRLGQLLKASGMAESGVEAKDIIQDGSVTVNGETETRRGRKLYAGDVASYGGREIEIE</sequence>
<dbReference type="AlphaFoldDB" id="A0A9D2GAR9"/>
<dbReference type="PROSITE" id="PS50889">
    <property type="entry name" value="S4"/>
    <property type="match status" value="1"/>
</dbReference>
<dbReference type="EMBL" id="DXAY01000212">
    <property type="protein sequence ID" value="HIZ75370.1"/>
    <property type="molecule type" value="Genomic_DNA"/>
</dbReference>
<dbReference type="GO" id="GO:0003723">
    <property type="term" value="F:RNA binding"/>
    <property type="evidence" value="ECO:0007669"/>
    <property type="project" value="UniProtKB-KW"/>
</dbReference>
<dbReference type="CDD" id="cd00165">
    <property type="entry name" value="S4"/>
    <property type="match status" value="1"/>
</dbReference>
<evidence type="ECO:0000313" key="2">
    <source>
        <dbReference type="EMBL" id="HIZ75370.1"/>
    </source>
</evidence>
<gene>
    <name evidence="2" type="ORF">H9723_09065</name>
</gene>
<proteinExistence type="predicted"/>
<organism evidence="2 3">
    <name type="scientific">Candidatus Mediterraneibacter stercoravium</name>
    <dbReference type="NCBI Taxonomy" id="2838685"/>
    <lineage>
        <taxon>Bacteria</taxon>
        <taxon>Bacillati</taxon>
        <taxon>Bacillota</taxon>
        <taxon>Clostridia</taxon>
        <taxon>Lachnospirales</taxon>
        <taxon>Lachnospiraceae</taxon>
        <taxon>Mediterraneibacter</taxon>
    </lineage>
</organism>
<name>A0A9D2GAR9_9FIRM</name>
<keyword evidence="1" id="KW-0694">RNA-binding</keyword>
<dbReference type="Pfam" id="PF13275">
    <property type="entry name" value="S4_2"/>
    <property type="match status" value="1"/>
</dbReference>